<dbReference type="PANTHER" id="PTHR48475:SF2">
    <property type="entry name" value="RIBONUCLEASE H"/>
    <property type="match status" value="1"/>
</dbReference>
<keyword evidence="2" id="KW-1185">Reference proteome</keyword>
<dbReference type="Gene3D" id="3.30.420.10">
    <property type="entry name" value="Ribonuclease H-like superfamily/Ribonuclease H"/>
    <property type="match status" value="1"/>
</dbReference>
<evidence type="ECO:0000313" key="2">
    <source>
        <dbReference type="Proteomes" id="UP000189701"/>
    </source>
</evidence>
<name>A0A1U7WUW8_NICSY</name>
<dbReference type="PANTHER" id="PTHR48475">
    <property type="entry name" value="RIBONUCLEASE H"/>
    <property type="match status" value="1"/>
</dbReference>
<dbReference type="InterPro" id="IPR012337">
    <property type="entry name" value="RNaseH-like_sf"/>
</dbReference>
<accession>A0A1U7WUW8</accession>
<gene>
    <name evidence="3" type="primary">LOC104230061</name>
</gene>
<dbReference type="InterPro" id="IPR001584">
    <property type="entry name" value="Integrase_cat-core"/>
</dbReference>
<proteinExistence type="predicted"/>
<feature type="domain" description="Integrase catalytic" evidence="1">
    <location>
        <begin position="278"/>
        <end position="373"/>
    </location>
</feature>
<dbReference type="GO" id="GO:0003676">
    <property type="term" value="F:nucleic acid binding"/>
    <property type="evidence" value="ECO:0007669"/>
    <property type="project" value="InterPro"/>
</dbReference>
<evidence type="ECO:0000313" key="3">
    <source>
        <dbReference type="RefSeq" id="XP_009781101.1"/>
    </source>
</evidence>
<dbReference type="Proteomes" id="UP000189701">
    <property type="component" value="Unplaced"/>
</dbReference>
<reference evidence="2" key="1">
    <citation type="journal article" date="2013" name="Genome Biol.">
        <title>Reference genomes and transcriptomes of Nicotiana sylvestris and Nicotiana tomentosiformis.</title>
        <authorList>
            <person name="Sierro N."/>
            <person name="Battey J.N."/>
            <person name="Ouadi S."/>
            <person name="Bovet L."/>
            <person name="Goepfert S."/>
            <person name="Bakaher N."/>
            <person name="Peitsch M.C."/>
            <person name="Ivanov N.V."/>
        </authorList>
    </citation>
    <scope>NUCLEOTIDE SEQUENCE [LARGE SCALE GENOMIC DNA]</scope>
</reference>
<dbReference type="PROSITE" id="PS50994">
    <property type="entry name" value="INTEGRASE"/>
    <property type="match status" value="1"/>
</dbReference>
<sequence>MTCIPLEVDVYKLSLDPNYPSVRQKKRLIAEVRNKFVKEEVTGLLNIDSIGSYQRYPRPANKREEGAKANRQVGDLKQVHHKILKQMPSLLLTSQKEVRLQIDPRMPTRIERPKKAVEISEFDIEYKPKTEIKSQVVADFMADLNPGLMPLATKEAVLVSKMTSGVWTLFTDGASNVKESGLGVVLVIHPGETLRLLLVLNGAGRKGIHSEVRKMSTPRTIDTPTSRTLAFSVVPMAIHEMGNGRSSTTRTQKGPYQKIGEREVVEFIWDHIICQFEIPKEIVCDNRPQFIGSKVTKFLEGLKIKRIKSSLYHPSANGQAESTNKVIIQNLKKKLEADKCKWPEELPCVLWAYQTTAKLSTGETPFSLVYGTKALIPIKVGEPTLWFSRANEEAKDKALLVKLDLLDEHRDLAYMRMVSQKQRMERYYNWRANMRYFKVGDLVLRKVT</sequence>
<dbReference type="STRING" id="4096.A0A1U7WUW8"/>
<dbReference type="SUPFAM" id="SSF53098">
    <property type="entry name" value="Ribonuclease H-like"/>
    <property type="match status" value="1"/>
</dbReference>
<dbReference type="GO" id="GO:0015074">
    <property type="term" value="P:DNA integration"/>
    <property type="evidence" value="ECO:0007669"/>
    <property type="project" value="InterPro"/>
</dbReference>
<organism evidence="2 3">
    <name type="scientific">Nicotiana sylvestris</name>
    <name type="common">Wood tobacco</name>
    <name type="synonym">South American tobacco</name>
    <dbReference type="NCBI Taxonomy" id="4096"/>
    <lineage>
        <taxon>Eukaryota</taxon>
        <taxon>Viridiplantae</taxon>
        <taxon>Streptophyta</taxon>
        <taxon>Embryophyta</taxon>
        <taxon>Tracheophyta</taxon>
        <taxon>Spermatophyta</taxon>
        <taxon>Magnoliopsida</taxon>
        <taxon>eudicotyledons</taxon>
        <taxon>Gunneridae</taxon>
        <taxon>Pentapetalae</taxon>
        <taxon>asterids</taxon>
        <taxon>lamiids</taxon>
        <taxon>Solanales</taxon>
        <taxon>Solanaceae</taxon>
        <taxon>Nicotianoideae</taxon>
        <taxon>Nicotianeae</taxon>
        <taxon>Nicotiana</taxon>
    </lineage>
</organism>
<reference evidence="3" key="2">
    <citation type="submission" date="2025-08" db="UniProtKB">
        <authorList>
            <consortium name="RefSeq"/>
        </authorList>
    </citation>
    <scope>IDENTIFICATION</scope>
    <source>
        <tissue evidence="3">Leaf</tissue>
    </source>
</reference>
<dbReference type="InterPro" id="IPR036397">
    <property type="entry name" value="RNaseH_sf"/>
</dbReference>
<protein>
    <submittedName>
        <fullName evidence="3">Uncharacterized protein LOC104230061</fullName>
    </submittedName>
</protein>
<evidence type="ECO:0000259" key="1">
    <source>
        <dbReference type="PROSITE" id="PS50994"/>
    </source>
</evidence>
<dbReference type="eggNOG" id="KOG0017">
    <property type="taxonomic scope" value="Eukaryota"/>
</dbReference>
<dbReference type="AlphaFoldDB" id="A0A1U7WUW8"/>
<dbReference type="RefSeq" id="XP_009781101.1">
    <property type="nucleotide sequence ID" value="XM_009782799.1"/>
</dbReference>